<evidence type="ECO:0000313" key="2">
    <source>
        <dbReference type="Proteomes" id="UP000095281"/>
    </source>
</evidence>
<evidence type="ECO:0000313" key="3">
    <source>
        <dbReference type="WBParaSite" id="MhA1_Contig945.frz3.gene11"/>
    </source>
</evidence>
<dbReference type="Proteomes" id="UP000095281">
    <property type="component" value="Unplaced"/>
</dbReference>
<dbReference type="Pfam" id="PF18694">
    <property type="entry name" value="TDP-43_N"/>
    <property type="match status" value="1"/>
</dbReference>
<feature type="domain" description="TAR DNA-binding protein 43 N-terminal" evidence="1">
    <location>
        <begin position="13"/>
        <end position="57"/>
    </location>
</feature>
<dbReference type="AlphaFoldDB" id="A0A1I8C2L3"/>
<keyword evidence="2" id="KW-1185">Reference proteome</keyword>
<sequence>MPDKIIHNKTSQYVRVAQNQDGEGLEMFPTDFNGPLDLGTVAVSFPGVIGLKYKTPDGLFWHLL</sequence>
<dbReference type="InterPro" id="IPR041105">
    <property type="entry name" value="TDP-43_N"/>
</dbReference>
<organism evidence="2 3">
    <name type="scientific">Meloidogyne hapla</name>
    <name type="common">Root-knot nematode worm</name>
    <dbReference type="NCBI Taxonomy" id="6305"/>
    <lineage>
        <taxon>Eukaryota</taxon>
        <taxon>Metazoa</taxon>
        <taxon>Ecdysozoa</taxon>
        <taxon>Nematoda</taxon>
        <taxon>Chromadorea</taxon>
        <taxon>Rhabditida</taxon>
        <taxon>Tylenchina</taxon>
        <taxon>Tylenchomorpha</taxon>
        <taxon>Tylenchoidea</taxon>
        <taxon>Meloidogynidae</taxon>
        <taxon>Meloidogyninae</taxon>
        <taxon>Meloidogyne</taxon>
    </lineage>
</organism>
<reference evidence="3" key="1">
    <citation type="submission" date="2016-11" db="UniProtKB">
        <authorList>
            <consortium name="WormBaseParasite"/>
        </authorList>
    </citation>
    <scope>IDENTIFICATION</scope>
</reference>
<dbReference type="WBParaSite" id="MhA1_Contig945.frz3.gene11">
    <property type="protein sequence ID" value="MhA1_Contig945.frz3.gene11"/>
    <property type="gene ID" value="MhA1_Contig945.frz3.gene11"/>
</dbReference>
<evidence type="ECO:0000259" key="1">
    <source>
        <dbReference type="Pfam" id="PF18694"/>
    </source>
</evidence>
<proteinExistence type="predicted"/>
<accession>A0A1I8C2L3</accession>
<name>A0A1I8C2L3_MELHA</name>
<protein>
    <submittedName>
        <fullName evidence="3">TDP43_N domain-containing protein</fullName>
    </submittedName>
</protein>